<evidence type="ECO:0000256" key="8">
    <source>
        <dbReference type="SAM" id="SignalP"/>
    </source>
</evidence>
<dbReference type="SUPFAM" id="SSF52317">
    <property type="entry name" value="Class I glutamine amidotransferase-like"/>
    <property type="match status" value="1"/>
</dbReference>
<feature type="signal peptide" evidence="8">
    <location>
        <begin position="1"/>
        <end position="24"/>
    </location>
</feature>
<dbReference type="SUPFAM" id="SSF49299">
    <property type="entry name" value="PKD domain"/>
    <property type="match status" value="1"/>
</dbReference>
<protein>
    <submittedName>
        <fullName evidence="11">ThuA domain-containing protein</fullName>
    </submittedName>
</protein>
<dbReference type="PROSITE" id="PS50093">
    <property type="entry name" value="PKD"/>
    <property type="match status" value="1"/>
</dbReference>
<dbReference type="PRINTS" id="PR00606">
    <property type="entry name" value="CYTCHROMECID"/>
</dbReference>
<evidence type="ECO:0000259" key="10">
    <source>
        <dbReference type="PROSITE" id="PS51007"/>
    </source>
</evidence>
<dbReference type="InterPro" id="IPR011042">
    <property type="entry name" value="6-blade_b-propeller_TolB-like"/>
</dbReference>
<dbReference type="InterPro" id="IPR011041">
    <property type="entry name" value="Quinoprot_gluc/sorb_DH_b-prop"/>
</dbReference>
<dbReference type="CDD" id="cd00146">
    <property type="entry name" value="PKD"/>
    <property type="match status" value="1"/>
</dbReference>
<feature type="domain" description="PKD" evidence="9">
    <location>
        <begin position="723"/>
        <end position="792"/>
    </location>
</feature>
<dbReference type="Pfam" id="PF00034">
    <property type="entry name" value="Cytochrom_C"/>
    <property type="match status" value="1"/>
</dbReference>
<dbReference type="SUPFAM" id="SSF50952">
    <property type="entry name" value="Soluble quinoprotein glucose dehydrogenase"/>
    <property type="match status" value="1"/>
</dbReference>
<evidence type="ECO:0000256" key="6">
    <source>
        <dbReference type="PROSITE-ProRule" id="PRU00433"/>
    </source>
</evidence>
<dbReference type="Pfam" id="PF06283">
    <property type="entry name" value="ThuA"/>
    <property type="match status" value="1"/>
</dbReference>
<dbReference type="Gene3D" id="3.40.50.880">
    <property type="match status" value="1"/>
</dbReference>
<keyword evidence="8" id="KW-0732">Signal</keyword>
<dbReference type="InterPro" id="IPR000601">
    <property type="entry name" value="PKD_dom"/>
</dbReference>
<dbReference type="Gene3D" id="2.60.40.10">
    <property type="entry name" value="Immunoglobulins"/>
    <property type="match status" value="1"/>
</dbReference>
<dbReference type="PANTHER" id="PTHR40469">
    <property type="entry name" value="SECRETED GLYCOSYL HYDROLASE"/>
    <property type="match status" value="1"/>
</dbReference>
<evidence type="ECO:0000256" key="3">
    <source>
        <dbReference type="ARBA" id="ARBA00022723"/>
    </source>
</evidence>
<feature type="region of interest" description="Disordered" evidence="7">
    <location>
        <begin position="417"/>
        <end position="436"/>
    </location>
</feature>
<evidence type="ECO:0000256" key="1">
    <source>
        <dbReference type="ARBA" id="ARBA00022448"/>
    </source>
</evidence>
<keyword evidence="4" id="KW-0249">Electron transport</keyword>
<proteinExistence type="predicted"/>
<dbReference type="Gene3D" id="1.10.760.10">
    <property type="entry name" value="Cytochrome c-like domain"/>
    <property type="match status" value="1"/>
</dbReference>
<dbReference type="Pfam" id="PF00801">
    <property type="entry name" value="PKD"/>
    <property type="match status" value="1"/>
</dbReference>
<keyword evidence="3 6" id="KW-0479">Metal-binding</keyword>
<evidence type="ECO:0000256" key="5">
    <source>
        <dbReference type="ARBA" id="ARBA00023004"/>
    </source>
</evidence>
<dbReference type="InterPro" id="IPR029062">
    <property type="entry name" value="Class_I_gatase-like"/>
</dbReference>
<dbReference type="InterPro" id="IPR036909">
    <property type="entry name" value="Cyt_c-like_dom_sf"/>
</dbReference>
<keyword evidence="5 6" id="KW-0408">Iron</keyword>
<dbReference type="PANTHER" id="PTHR40469:SF2">
    <property type="entry name" value="GALACTOSE-BINDING DOMAIN-LIKE SUPERFAMILY PROTEIN"/>
    <property type="match status" value="1"/>
</dbReference>
<dbReference type="InterPro" id="IPR022409">
    <property type="entry name" value="PKD/Chitinase_dom"/>
</dbReference>
<dbReference type="InterPro" id="IPR035986">
    <property type="entry name" value="PKD_dom_sf"/>
</dbReference>
<dbReference type="PROSITE" id="PS51007">
    <property type="entry name" value="CYTC"/>
    <property type="match status" value="1"/>
</dbReference>
<dbReference type="InterPro" id="IPR002324">
    <property type="entry name" value="Cyt_c_ID"/>
</dbReference>
<evidence type="ECO:0000313" key="11">
    <source>
        <dbReference type="EMBL" id="MFD2866364.1"/>
    </source>
</evidence>
<keyword evidence="12" id="KW-1185">Reference proteome</keyword>
<dbReference type="SUPFAM" id="SSF46626">
    <property type="entry name" value="Cytochrome c"/>
    <property type="match status" value="1"/>
</dbReference>
<evidence type="ECO:0000256" key="2">
    <source>
        <dbReference type="ARBA" id="ARBA00022617"/>
    </source>
</evidence>
<dbReference type="SMART" id="SM00089">
    <property type="entry name" value="PKD"/>
    <property type="match status" value="1"/>
</dbReference>
<keyword evidence="2 6" id="KW-0349">Heme</keyword>
<dbReference type="InterPro" id="IPR012938">
    <property type="entry name" value="Glc/Sorbosone_DH"/>
</dbReference>
<dbReference type="Proteomes" id="UP001597601">
    <property type="component" value="Unassembled WGS sequence"/>
</dbReference>
<dbReference type="EMBL" id="JBHUON010000025">
    <property type="protein sequence ID" value="MFD2866364.1"/>
    <property type="molecule type" value="Genomic_DNA"/>
</dbReference>
<dbReference type="InterPro" id="IPR029010">
    <property type="entry name" value="ThuA-like"/>
</dbReference>
<dbReference type="Pfam" id="PF07995">
    <property type="entry name" value="GSDH"/>
    <property type="match status" value="2"/>
</dbReference>
<evidence type="ECO:0000313" key="12">
    <source>
        <dbReference type="Proteomes" id="UP001597601"/>
    </source>
</evidence>
<dbReference type="Gene3D" id="2.120.10.30">
    <property type="entry name" value="TolB, C-terminal domain"/>
    <property type="match status" value="1"/>
</dbReference>
<gene>
    <name evidence="11" type="ORF">ACFSYC_16835</name>
</gene>
<feature type="domain" description="Cytochrome c" evidence="10">
    <location>
        <begin position="818"/>
        <end position="903"/>
    </location>
</feature>
<evidence type="ECO:0000256" key="4">
    <source>
        <dbReference type="ARBA" id="ARBA00022982"/>
    </source>
</evidence>
<feature type="chain" id="PRO_5047542141" evidence="8">
    <location>
        <begin position="25"/>
        <end position="904"/>
    </location>
</feature>
<sequence>MKLKFYSFLAITLLALTNAGAALAQGQPRVLVFKKTAGYQHGSIPKGALALMKLGAENGIAVDTATDATKIEEGNLKKYAALIFLSTTGDFLNPMQQNALQRYVQAGGGFVGIHAAADAEYNWPWYGKMVGGYFEHHPNQQMATLTVKDKTFGATSMLPDEWKRKDEWYHYKTVNPDIHVLINLEESSLKYNQNDLSHRMGANHPIAWYHNFEGGRVFYTGLGHTDESYTEPLFLQHVLGGIKYAIGTNAPLKYGNAKIPAVPEDNRFNKVQVTLNTFDEPTEMTILPNLDILVVQRKGEFMLYNHLTKKVTQIGKLDVYHKTLTEKGKGVNAEEGLLGVQADPDFKTNHFVYVFYSPTGKDVNRLSRFTFLNGKIVMPSEKNILEIPTTREICCHTGGSIAFGKDRTLFVSQGDNTTPFDEPMPRGTKLPNSYSFAPLDDRPGFEQYDDRRGSGNTNDLRGKILRIKMNLDGTYSIPEGNLFPKGTEKTKPEIYVMGNRNPYRISVDKKTGYVYWGEVGPDANADSLKTHGPRGYDEVNQARKAGNFGYPFFVGNNYAYREYDYATGNVGNAFDPKNLINSSRNNTGLRQLPNAQPAFIWYPYGKSAEFPEVGEGGRTAMAGPVYHFEDYKGAGKLPAYFNNKLFIYEFVRGWIKVVTMDEQGNYLGMEPFMKDARYNSMIDMEMGPDGKIYVLEYGNGWFKKNPESGIVRIDYNEGNRAPEVSSIIASKTYGALPLTVKLTAKATDPENDKMTYTWSFGNGITKVTTVPTVTYTYPKAGNFKASVVAKDSKLARGKSKEPALIAAGASDEPVDPSSKFAAGNALMLSMDCKACHKTREVSIGPAFAEVAKKYNKSRSTYEALTSKIQNGGTGVWGDVVMPAHPSLKSDEAKQILDWVFSLKK</sequence>
<keyword evidence="1" id="KW-0813">Transport</keyword>
<name>A0ABW5XRE6_9SPHI</name>
<evidence type="ECO:0000259" key="9">
    <source>
        <dbReference type="PROSITE" id="PS50093"/>
    </source>
</evidence>
<reference evidence="12" key="1">
    <citation type="journal article" date="2019" name="Int. J. Syst. Evol. Microbiol.">
        <title>The Global Catalogue of Microorganisms (GCM) 10K type strain sequencing project: providing services to taxonomists for standard genome sequencing and annotation.</title>
        <authorList>
            <consortium name="The Broad Institute Genomics Platform"/>
            <consortium name="The Broad Institute Genome Sequencing Center for Infectious Disease"/>
            <person name="Wu L."/>
            <person name="Ma J."/>
        </authorList>
    </citation>
    <scope>NUCLEOTIDE SEQUENCE [LARGE SCALE GENOMIC DNA]</scope>
    <source>
        <strain evidence="12">KCTC 52232</strain>
    </source>
</reference>
<dbReference type="RefSeq" id="WP_377129932.1">
    <property type="nucleotide sequence ID" value="NZ_JBHUON010000025.1"/>
</dbReference>
<comment type="caution">
    <text evidence="11">The sequence shown here is derived from an EMBL/GenBank/DDBJ whole genome shotgun (WGS) entry which is preliminary data.</text>
</comment>
<dbReference type="InterPro" id="IPR009056">
    <property type="entry name" value="Cyt_c-like_dom"/>
</dbReference>
<dbReference type="InterPro" id="IPR013783">
    <property type="entry name" value="Ig-like_fold"/>
</dbReference>
<evidence type="ECO:0000256" key="7">
    <source>
        <dbReference type="SAM" id="MobiDB-lite"/>
    </source>
</evidence>
<organism evidence="11 12">
    <name type="scientific">Mucilaginibacter antarcticus</name>
    <dbReference type="NCBI Taxonomy" id="1855725"/>
    <lineage>
        <taxon>Bacteria</taxon>
        <taxon>Pseudomonadati</taxon>
        <taxon>Bacteroidota</taxon>
        <taxon>Sphingobacteriia</taxon>
        <taxon>Sphingobacteriales</taxon>
        <taxon>Sphingobacteriaceae</taxon>
        <taxon>Mucilaginibacter</taxon>
    </lineage>
</organism>
<accession>A0ABW5XRE6</accession>